<keyword evidence="2" id="KW-1185">Reference proteome</keyword>
<name>A0AAV4XPS4_CAEEX</name>
<dbReference type="EMBL" id="BPLR01000694">
    <property type="protein sequence ID" value="GIY96714.1"/>
    <property type="molecule type" value="Genomic_DNA"/>
</dbReference>
<dbReference type="Proteomes" id="UP001054945">
    <property type="component" value="Unassembled WGS sequence"/>
</dbReference>
<organism evidence="1 2">
    <name type="scientific">Caerostris extrusa</name>
    <name type="common">Bark spider</name>
    <name type="synonym">Caerostris bankana</name>
    <dbReference type="NCBI Taxonomy" id="172846"/>
    <lineage>
        <taxon>Eukaryota</taxon>
        <taxon>Metazoa</taxon>
        <taxon>Ecdysozoa</taxon>
        <taxon>Arthropoda</taxon>
        <taxon>Chelicerata</taxon>
        <taxon>Arachnida</taxon>
        <taxon>Araneae</taxon>
        <taxon>Araneomorphae</taxon>
        <taxon>Entelegynae</taxon>
        <taxon>Araneoidea</taxon>
        <taxon>Araneidae</taxon>
        <taxon>Caerostris</taxon>
    </lineage>
</organism>
<gene>
    <name evidence="1" type="ORF">CEXT_351521</name>
</gene>
<evidence type="ECO:0000313" key="2">
    <source>
        <dbReference type="Proteomes" id="UP001054945"/>
    </source>
</evidence>
<evidence type="ECO:0000313" key="1">
    <source>
        <dbReference type="EMBL" id="GIY96714.1"/>
    </source>
</evidence>
<proteinExistence type="predicted"/>
<comment type="caution">
    <text evidence="1">The sequence shown here is derived from an EMBL/GenBank/DDBJ whole genome shotgun (WGS) entry which is preliminary data.</text>
</comment>
<sequence>MDKYLKRNKNSALPLYLSSPFLQRYSTGIDFLISPDSPLMTAPAEKLPSHHLLTIPNAHSMPFPNKGHHCKATRAVASLHHREHLDIGGGRHSDCQWARNPRRTMGAPHHHHNRCQWR</sequence>
<dbReference type="AlphaFoldDB" id="A0AAV4XPS4"/>
<accession>A0AAV4XPS4</accession>
<reference evidence="1 2" key="1">
    <citation type="submission" date="2021-06" db="EMBL/GenBank/DDBJ databases">
        <title>Caerostris extrusa draft genome.</title>
        <authorList>
            <person name="Kono N."/>
            <person name="Arakawa K."/>
        </authorList>
    </citation>
    <scope>NUCLEOTIDE SEQUENCE [LARGE SCALE GENOMIC DNA]</scope>
</reference>
<protein>
    <submittedName>
        <fullName evidence="1">Uncharacterized protein</fullName>
    </submittedName>
</protein>